<sequence>MMKHSSVPSAMTSESTNASNPSLNDISMPELQHLLDSGALTFSQVVCAYRARIAEVDHEFQSVIETNPDACADAQARDTERAADQICSSLHGLPILLKDNVRTLDHRETTCGSIALVGARPRHEAALMTALRDVGAVILGKLEICWSITSPTEKSGVVGYKPAKDLIPSESIIYASKNLDTVGVLTRAVEDAVHVTQSLRESMADGALRHSPKDSSSAAFMDGLLDAIRPKKLDLRGLCTGIPSDLVDLESPPPCKLEAFGRALFRLEIKGSRFVIKVYTEGWHEYGQLTQEQTQIVLHTDRKVTIDEYLSSLQTNPQNTNNLQDLVGFTKTCPEEEFPARNVTGLERAQATDPYGKLYKTMLEKDMYFAGCIADTLDRYNCDVLLIPFLPPVLQTFAAKAGSPVMSVPLGVYPDDTQIVIDPKNDLITEAPGNL</sequence>
<dbReference type="Proteomes" id="UP000800082">
    <property type="component" value="Unassembled WGS sequence"/>
</dbReference>
<dbReference type="InterPro" id="IPR023631">
    <property type="entry name" value="Amidase_dom"/>
</dbReference>
<dbReference type="Gene3D" id="3.90.1300.10">
    <property type="entry name" value="Amidase signature (AS) domain"/>
    <property type="match status" value="2"/>
</dbReference>
<dbReference type="GeneID" id="54344464"/>
<dbReference type="PANTHER" id="PTHR42678:SF34">
    <property type="entry name" value="OS04G0183300 PROTEIN"/>
    <property type="match status" value="1"/>
</dbReference>
<dbReference type="InterPro" id="IPR036928">
    <property type="entry name" value="AS_sf"/>
</dbReference>
<organism evidence="3 4">
    <name type="scientific">Didymella exigua CBS 183.55</name>
    <dbReference type="NCBI Taxonomy" id="1150837"/>
    <lineage>
        <taxon>Eukaryota</taxon>
        <taxon>Fungi</taxon>
        <taxon>Dikarya</taxon>
        <taxon>Ascomycota</taxon>
        <taxon>Pezizomycotina</taxon>
        <taxon>Dothideomycetes</taxon>
        <taxon>Pleosporomycetidae</taxon>
        <taxon>Pleosporales</taxon>
        <taxon>Pleosporineae</taxon>
        <taxon>Didymellaceae</taxon>
        <taxon>Didymella</taxon>
    </lineage>
</organism>
<dbReference type="AlphaFoldDB" id="A0A6A5RF65"/>
<dbReference type="RefSeq" id="XP_033446341.1">
    <property type="nucleotide sequence ID" value="XM_033586818.1"/>
</dbReference>
<name>A0A6A5RF65_9PLEO</name>
<proteinExistence type="predicted"/>
<reference evidence="3" key="1">
    <citation type="journal article" date="2020" name="Stud. Mycol.">
        <title>101 Dothideomycetes genomes: a test case for predicting lifestyles and emergence of pathogens.</title>
        <authorList>
            <person name="Haridas S."/>
            <person name="Albert R."/>
            <person name="Binder M."/>
            <person name="Bloem J."/>
            <person name="Labutti K."/>
            <person name="Salamov A."/>
            <person name="Andreopoulos B."/>
            <person name="Baker S."/>
            <person name="Barry K."/>
            <person name="Bills G."/>
            <person name="Bluhm B."/>
            <person name="Cannon C."/>
            <person name="Castanera R."/>
            <person name="Culley D."/>
            <person name="Daum C."/>
            <person name="Ezra D."/>
            <person name="Gonzalez J."/>
            <person name="Henrissat B."/>
            <person name="Kuo A."/>
            <person name="Liang C."/>
            <person name="Lipzen A."/>
            <person name="Lutzoni F."/>
            <person name="Magnuson J."/>
            <person name="Mondo S."/>
            <person name="Nolan M."/>
            <person name="Ohm R."/>
            <person name="Pangilinan J."/>
            <person name="Park H.-J."/>
            <person name="Ramirez L."/>
            <person name="Alfaro M."/>
            <person name="Sun H."/>
            <person name="Tritt A."/>
            <person name="Yoshinaga Y."/>
            <person name="Zwiers L.-H."/>
            <person name="Turgeon B."/>
            <person name="Goodwin S."/>
            <person name="Spatafora J."/>
            <person name="Crous P."/>
            <person name="Grigoriev I."/>
        </authorList>
    </citation>
    <scope>NUCLEOTIDE SEQUENCE</scope>
    <source>
        <strain evidence="3">CBS 183.55</strain>
    </source>
</reference>
<feature type="domain" description="Amidase" evidence="2">
    <location>
        <begin position="45"/>
        <end position="143"/>
    </location>
</feature>
<feature type="domain" description="Amidase" evidence="2">
    <location>
        <begin position="147"/>
        <end position="406"/>
    </location>
</feature>
<accession>A0A6A5RF65</accession>
<dbReference type="PANTHER" id="PTHR42678">
    <property type="entry name" value="AMIDASE"/>
    <property type="match status" value="1"/>
</dbReference>
<keyword evidence="4" id="KW-1185">Reference proteome</keyword>
<dbReference type="OrthoDB" id="566138at2759"/>
<evidence type="ECO:0000256" key="1">
    <source>
        <dbReference type="SAM" id="MobiDB-lite"/>
    </source>
</evidence>
<evidence type="ECO:0000313" key="3">
    <source>
        <dbReference type="EMBL" id="KAF1926089.1"/>
    </source>
</evidence>
<feature type="region of interest" description="Disordered" evidence="1">
    <location>
        <begin position="1"/>
        <end position="24"/>
    </location>
</feature>
<gene>
    <name evidence="3" type="ORF">M421DRAFT_102709</name>
</gene>
<dbReference type="Pfam" id="PF01425">
    <property type="entry name" value="Amidase"/>
    <property type="match status" value="2"/>
</dbReference>
<protein>
    <submittedName>
        <fullName evidence="3">Amidase signature enzyme</fullName>
    </submittedName>
</protein>
<evidence type="ECO:0000313" key="4">
    <source>
        <dbReference type="Proteomes" id="UP000800082"/>
    </source>
</evidence>
<evidence type="ECO:0000259" key="2">
    <source>
        <dbReference type="Pfam" id="PF01425"/>
    </source>
</evidence>
<dbReference type="EMBL" id="ML978979">
    <property type="protein sequence ID" value="KAF1926089.1"/>
    <property type="molecule type" value="Genomic_DNA"/>
</dbReference>
<dbReference type="SUPFAM" id="SSF75304">
    <property type="entry name" value="Amidase signature (AS) enzymes"/>
    <property type="match status" value="1"/>
</dbReference>